<organism evidence="3 4">
    <name type="scientific">Marmoricola endophyticus</name>
    <dbReference type="NCBI Taxonomy" id="2040280"/>
    <lineage>
        <taxon>Bacteria</taxon>
        <taxon>Bacillati</taxon>
        <taxon>Actinomycetota</taxon>
        <taxon>Actinomycetes</taxon>
        <taxon>Propionibacteriales</taxon>
        <taxon>Nocardioidaceae</taxon>
        <taxon>Marmoricola</taxon>
    </lineage>
</organism>
<keyword evidence="1" id="KW-0808">Transferase</keyword>
<dbReference type="GO" id="GO:0070567">
    <property type="term" value="F:cytidylyltransferase activity"/>
    <property type="evidence" value="ECO:0007669"/>
    <property type="project" value="InterPro"/>
</dbReference>
<keyword evidence="2" id="KW-0548">Nucleotidyltransferase</keyword>
<evidence type="ECO:0000256" key="2">
    <source>
        <dbReference type="ARBA" id="ARBA00022695"/>
    </source>
</evidence>
<dbReference type="Pfam" id="PF01128">
    <property type="entry name" value="IspD"/>
    <property type="match status" value="1"/>
</dbReference>
<dbReference type="Proteomes" id="UP000649179">
    <property type="component" value="Unassembled WGS sequence"/>
</dbReference>
<keyword evidence="4" id="KW-1185">Reference proteome</keyword>
<dbReference type="InterPro" id="IPR029044">
    <property type="entry name" value="Nucleotide-diphossugar_trans"/>
</dbReference>
<sequence>MTDGTWLYDETPRPAGVVPDTGRGSLPFALLHGESLVACAAWAMGEAEVELVDLTVPWEDVRHSGRPLVVHDPLCPLTPPAFLAEAAALAAASGRVVVAYRPVTDTVKETDGDRVVGTRDREGLRQVVSPLVLPADVLAQLAAPAPGRPLDLDDLAASALALGASYDVEWLEAPTTAARVARVEDVELLESLSGAPGR</sequence>
<accession>A0A917BP36</accession>
<dbReference type="Gene3D" id="3.90.550.10">
    <property type="entry name" value="Spore Coat Polysaccharide Biosynthesis Protein SpsA, Chain A"/>
    <property type="match status" value="1"/>
</dbReference>
<evidence type="ECO:0008006" key="5">
    <source>
        <dbReference type="Google" id="ProtNLM"/>
    </source>
</evidence>
<name>A0A917BP36_9ACTN</name>
<dbReference type="AlphaFoldDB" id="A0A917BP36"/>
<dbReference type="SUPFAM" id="SSF53448">
    <property type="entry name" value="Nucleotide-diphospho-sugar transferases"/>
    <property type="match status" value="1"/>
</dbReference>
<dbReference type="InterPro" id="IPR034683">
    <property type="entry name" value="IspD/TarI"/>
</dbReference>
<proteinExistence type="predicted"/>
<gene>
    <name evidence="3" type="ORF">GCM10011519_27520</name>
</gene>
<reference evidence="3" key="2">
    <citation type="submission" date="2020-09" db="EMBL/GenBank/DDBJ databases">
        <authorList>
            <person name="Sun Q."/>
            <person name="Zhou Y."/>
        </authorList>
    </citation>
    <scope>NUCLEOTIDE SEQUENCE</scope>
    <source>
        <strain evidence="3">CGMCC 1.16067</strain>
    </source>
</reference>
<dbReference type="EMBL" id="BMKQ01000001">
    <property type="protein sequence ID" value="GGF52020.1"/>
    <property type="molecule type" value="Genomic_DNA"/>
</dbReference>
<protein>
    <recommendedName>
        <fullName evidence="5">2-C-methyl-D-erythritol 4-phosphate cytidylyltransferase</fullName>
    </recommendedName>
</protein>
<reference evidence="3" key="1">
    <citation type="journal article" date="2014" name="Int. J. Syst. Evol. Microbiol.">
        <title>Complete genome sequence of Corynebacterium casei LMG S-19264T (=DSM 44701T), isolated from a smear-ripened cheese.</title>
        <authorList>
            <consortium name="US DOE Joint Genome Institute (JGI-PGF)"/>
            <person name="Walter F."/>
            <person name="Albersmeier A."/>
            <person name="Kalinowski J."/>
            <person name="Ruckert C."/>
        </authorList>
    </citation>
    <scope>NUCLEOTIDE SEQUENCE</scope>
    <source>
        <strain evidence="3">CGMCC 1.16067</strain>
    </source>
</reference>
<comment type="caution">
    <text evidence="3">The sequence shown here is derived from an EMBL/GenBank/DDBJ whole genome shotgun (WGS) entry which is preliminary data.</text>
</comment>
<evidence type="ECO:0000256" key="1">
    <source>
        <dbReference type="ARBA" id="ARBA00022679"/>
    </source>
</evidence>
<evidence type="ECO:0000313" key="3">
    <source>
        <dbReference type="EMBL" id="GGF52020.1"/>
    </source>
</evidence>
<evidence type="ECO:0000313" key="4">
    <source>
        <dbReference type="Proteomes" id="UP000649179"/>
    </source>
</evidence>
<dbReference type="RefSeq" id="WP_229660862.1">
    <property type="nucleotide sequence ID" value="NZ_BMKQ01000001.1"/>
</dbReference>